<reference evidence="1" key="3">
    <citation type="submission" date="2016-10" db="EMBL/GenBank/DDBJ databases">
        <authorList>
            <person name="de Groot N.N."/>
        </authorList>
    </citation>
    <scope>NUCLEOTIDE SEQUENCE [LARGE SCALE GENOMIC DNA]</scope>
    <source>
        <strain evidence="1">CCBAU85039</strain>
    </source>
</reference>
<dbReference type="AlphaFoldDB" id="A0A1H8S181"/>
<sequence length="177" mass="19440">MTMSPSLSRIGSARPDIHLYMPSARRSRYLMAKLSPVSRQRPNSFPTGAASSGWKIVSITVSRVVWSKTSRPRKSAMRLFTSVVVPSGVSRHKLLGTISTSNDSSAVRLRRSSSARLCSSMSIVCPNHALIKPRPSYDGLPDARNQRYSPSSRRRRCSLSKCAPVSRLCAQFAATLS</sequence>
<keyword evidence="4" id="KW-1185">Reference proteome</keyword>
<evidence type="ECO:0000313" key="1">
    <source>
        <dbReference type="EMBL" id="SEI10928.1"/>
    </source>
</evidence>
<dbReference type="Proteomes" id="UP000198939">
    <property type="component" value="Unassembled WGS sequence"/>
</dbReference>
<organism evidence="1 3">
    <name type="scientific">Rhizobium tibeticum</name>
    <dbReference type="NCBI Taxonomy" id="501024"/>
    <lineage>
        <taxon>Bacteria</taxon>
        <taxon>Pseudomonadati</taxon>
        <taxon>Pseudomonadota</taxon>
        <taxon>Alphaproteobacteria</taxon>
        <taxon>Hyphomicrobiales</taxon>
        <taxon>Rhizobiaceae</taxon>
        <taxon>Rhizobium/Agrobacterium group</taxon>
        <taxon>Rhizobium</taxon>
    </lineage>
</organism>
<dbReference type="Proteomes" id="UP000183063">
    <property type="component" value="Unassembled WGS sequence"/>
</dbReference>
<protein>
    <submittedName>
        <fullName evidence="1">Uncharacterized protein</fullName>
    </submittedName>
</protein>
<name>A0A1H8S181_9HYPH</name>
<dbReference type="EMBL" id="FOCV01000023">
    <property type="protein sequence ID" value="SEO72352.1"/>
    <property type="molecule type" value="Genomic_DNA"/>
</dbReference>
<accession>A0A1H8S181</accession>
<proteinExistence type="predicted"/>
<gene>
    <name evidence="1" type="ORF">RTCCBAU85039_4617</name>
    <name evidence="2" type="ORF">SAMN05216228_10236</name>
</gene>
<reference evidence="3" key="1">
    <citation type="submission" date="2016-10" db="EMBL/GenBank/DDBJ databases">
        <authorList>
            <person name="Wibberg D."/>
        </authorList>
    </citation>
    <scope>NUCLEOTIDE SEQUENCE [LARGE SCALE GENOMIC DNA]</scope>
</reference>
<evidence type="ECO:0000313" key="2">
    <source>
        <dbReference type="EMBL" id="SEO72352.1"/>
    </source>
</evidence>
<reference evidence="2 4" key="2">
    <citation type="submission" date="2016-10" db="EMBL/GenBank/DDBJ databases">
        <authorList>
            <person name="Varghese N."/>
            <person name="Submissions S."/>
        </authorList>
    </citation>
    <scope>NUCLEOTIDE SEQUENCE [LARGE SCALE GENOMIC DNA]</scope>
    <source>
        <strain evidence="2 4">CGMCC 1.7071</strain>
    </source>
</reference>
<dbReference type="EMBL" id="FNXB01000029">
    <property type="protein sequence ID" value="SEI10928.1"/>
    <property type="molecule type" value="Genomic_DNA"/>
</dbReference>
<evidence type="ECO:0000313" key="4">
    <source>
        <dbReference type="Proteomes" id="UP000198939"/>
    </source>
</evidence>
<evidence type="ECO:0000313" key="3">
    <source>
        <dbReference type="Proteomes" id="UP000183063"/>
    </source>
</evidence>